<dbReference type="Proteomes" id="UP001062846">
    <property type="component" value="Chromosome 2"/>
</dbReference>
<reference evidence="1" key="1">
    <citation type="submission" date="2022-02" db="EMBL/GenBank/DDBJ databases">
        <title>Plant Genome Project.</title>
        <authorList>
            <person name="Zhang R.-G."/>
        </authorList>
    </citation>
    <scope>NUCLEOTIDE SEQUENCE</scope>
    <source>
        <strain evidence="1">AT1</strain>
    </source>
</reference>
<evidence type="ECO:0000313" key="2">
    <source>
        <dbReference type="Proteomes" id="UP001062846"/>
    </source>
</evidence>
<name>A0ACC0PTS1_RHOML</name>
<evidence type="ECO:0000313" key="1">
    <source>
        <dbReference type="EMBL" id="KAI8568062.1"/>
    </source>
</evidence>
<comment type="caution">
    <text evidence="1">The sequence shown here is derived from an EMBL/GenBank/DDBJ whole genome shotgun (WGS) entry which is preliminary data.</text>
</comment>
<proteinExistence type="predicted"/>
<gene>
    <name evidence="1" type="ORF">RHMOL_Rhmol02G0168300</name>
</gene>
<dbReference type="EMBL" id="CM046389">
    <property type="protein sequence ID" value="KAI8568062.1"/>
    <property type="molecule type" value="Genomic_DNA"/>
</dbReference>
<sequence length="90" mass="10281">MVENQQAQLTEIHQDTHAQFAEICELLQTLTLQNNQRPDDVVQERALGFAHRQPHNQNRERAGGFARGQLGPWFTSKISFTLFPILGSPR</sequence>
<protein>
    <submittedName>
        <fullName evidence="1">Uncharacterized protein</fullName>
    </submittedName>
</protein>
<keyword evidence="2" id="KW-1185">Reference proteome</keyword>
<accession>A0ACC0PTS1</accession>
<organism evidence="1 2">
    <name type="scientific">Rhododendron molle</name>
    <name type="common">Chinese azalea</name>
    <name type="synonym">Azalea mollis</name>
    <dbReference type="NCBI Taxonomy" id="49168"/>
    <lineage>
        <taxon>Eukaryota</taxon>
        <taxon>Viridiplantae</taxon>
        <taxon>Streptophyta</taxon>
        <taxon>Embryophyta</taxon>
        <taxon>Tracheophyta</taxon>
        <taxon>Spermatophyta</taxon>
        <taxon>Magnoliopsida</taxon>
        <taxon>eudicotyledons</taxon>
        <taxon>Gunneridae</taxon>
        <taxon>Pentapetalae</taxon>
        <taxon>asterids</taxon>
        <taxon>Ericales</taxon>
        <taxon>Ericaceae</taxon>
        <taxon>Ericoideae</taxon>
        <taxon>Rhodoreae</taxon>
        <taxon>Rhododendron</taxon>
    </lineage>
</organism>